<evidence type="ECO:0000313" key="10">
    <source>
        <dbReference type="EMBL" id="KAI1705427.1"/>
    </source>
</evidence>
<comment type="similarity">
    <text evidence="1 6">Belongs to the glycosyl hydrolase 31 family.</text>
</comment>
<keyword evidence="11" id="KW-1185">Reference proteome</keyword>
<feature type="domain" description="Glycosyl hydrolase family 31 C-terminal" evidence="9">
    <location>
        <begin position="723"/>
        <end position="836"/>
    </location>
</feature>
<evidence type="ECO:0000256" key="2">
    <source>
        <dbReference type="ARBA" id="ARBA00022801"/>
    </source>
</evidence>
<dbReference type="InterPro" id="IPR044913">
    <property type="entry name" value="P_trefoil_dom_sf"/>
</dbReference>
<evidence type="ECO:0000259" key="8">
    <source>
        <dbReference type="Pfam" id="PF01055"/>
    </source>
</evidence>
<protein>
    <submittedName>
        <fullName evidence="10">Glycosyl hydrolases family 31 domain-containing protein</fullName>
    </submittedName>
</protein>
<dbReference type="AlphaFoldDB" id="A0AAD4MSJ3"/>
<evidence type="ECO:0000259" key="9">
    <source>
        <dbReference type="Pfam" id="PF21365"/>
    </source>
</evidence>
<evidence type="ECO:0000256" key="1">
    <source>
        <dbReference type="ARBA" id="ARBA00007806"/>
    </source>
</evidence>
<dbReference type="PANTHER" id="PTHR22762">
    <property type="entry name" value="ALPHA-GLUCOSIDASE"/>
    <property type="match status" value="1"/>
</dbReference>
<feature type="domain" description="Glycoside hydrolase family 31 TIM barrel" evidence="8">
    <location>
        <begin position="321"/>
        <end position="714"/>
    </location>
</feature>
<keyword evidence="4" id="KW-0325">Glycoprotein</keyword>
<evidence type="ECO:0000256" key="7">
    <source>
        <dbReference type="SAM" id="SignalP"/>
    </source>
</evidence>
<keyword evidence="5 6" id="KW-0326">Glycosidase</keyword>
<accession>A0AAD4MSJ3</accession>
<dbReference type="PROSITE" id="PS00129">
    <property type="entry name" value="GLYCOSYL_HYDROL_F31_1"/>
    <property type="match status" value="1"/>
</dbReference>
<dbReference type="Proteomes" id="UP001201812">
    <property type="component" value="Unassembled WGS sequence"/>
</dbReference>
<dbReference type="Pfam" id="PF01055">
    <property type="entry name" value="Glyco_hydro_31_2nd"/>
    <property type="match status" value="1"/>
</dbReference>
<dbReference type="InterPro" id="IPR017853">
    <property type="entry name" value="GH"/>
</dbReference>
<dbReference type="Gene3D" id="3.20.20.80">
    <property type="entry name" value="Glycosidases"/>
    <property type="match status" value="1"/>
</dbReference>
<keyword evidence="3" id="KW-1015">Disulfide bond</keyword>
<dbReference type="CDD" id="cd06602">
    <property type="entry name" value="GH31_MGAM_SI_GAA"/>
    <property type="match status" value="1"/>
</dbReference>
<evidence type="ECO:0000256" key="3">
    <source>
        <dbReference type="ARBA" id="ARBA00023157"/>
    </source>
</evidence>
<dbReference type="InterPro" id="IPR011013">
    <property type="entry name" value="Gal_mutarotase_sf_dom"/>
</dbReference>
<dbReference type="CDD" id="cd14752">
    <property type="entry name" value="GH31_N"/>
    <property type="match status" value="1"/>
</dbReference>
<dbReference type="InterPro" id="IPR048395">
    <property type="entry name" value="Glyco_hydro_31_C"/>
</dbReference>
<organism evidence="10 11">
    <name type="scientific">Ditylenchus destructor</name>
    <dbReference type="NCBI Taxonomy" id="166010"/>
    <lineage>
        <taxon>Eukaryota</taxon>
        <taxon>Metazoa</taxon>
        <taxon>Ecdysozoa</taxon>
        <taxon>Nematoda</taxon>
        <taxon>Chromadorea</taxon>
        <taxon>Rhabditida</taxon>
        <taxon>Tylenchina</taxon>
        <taxon>Tylenchomorpha</taxon>
        <taxon>Sphaerularioidea</taxon>
        <taxon>Anguinidae</taxon>
        <taxon>Anguininae</taxon>
        <taxon>Ditylenchus</taxon>
    </lineage>
</organism>
<dbReference type="InterPro" id="IPR000322">
    <property type="entry name" value="Glyco_hydro_31_TIM"/>
</dbReference>
<dbReference type="Gene3D" id="4.10.110.10">
    <property type="entry name" value="Spasmolytic Protein, domain 1"/>
    <property type="match status" value="1"/>
</dbReference>
<dbReference type="GO" id="GO:0004558">
    <property type="term" value="F:alpha-1,4-glucosidase activity"/>
    <property type="evidence" value="ECO:0007669"/>
    <property type="project" value="TreeGrafter"/>
</dbReference>
<dbReference type="Gene3D" id="2.60.40.1180">
    <property type="entry name" value="Golgi alpha-mannosidase II"/>
    <property type="match status" value="2"/>
</dbReference>
<name>A0AAD4MSJ3_9BILA</name>
<dbReference type="Gene3D" id="2.60.40.1760">
    <property type="entry name" value="glycosyl hydrolase (family 31)"/>
    <property type="match status" value="1"/>
</dbReference>
<evidence type="ECO:0000256" key="6">
    <source>
        <dbReference type="RuleBase" id="RU361185"/>
    </source>
</evidence>
<dbReference type="InterPro" id="IPR013780">
    <property type="entry name" value="Glyco_hydro_b"/>
</dbReference>
<dbReference type="SUPFAM" id="SSF74650">
    <property type="entry name" value="Galactose mutarotase-like"/>
    <property type="match status" value="1"/>
</dbReference>
<dbReference type="GO" id="GO:0005975">
    <property type="term" value="P:carbohydrate metabolic process"/>
    <property type="evidence" value="ECO:0007669"/>
    <property type="project" value="InterPro"/>
</dbReference>
<dbReference type="GO" id="GO:0030246">
    <property type="term" value="F:carbohydrate binding"/>
    <property type="evidence" value="ECO:0007669"/>
    <property type="project" value="InterPro"/>
</dbReference>
<dbReference type="SUPFAM" id="SSF51011">
    <property type="entry name" value="Glycosyl hydrolase domain"/>
    <property type="match status" value="1"/>
</dbReference>
<dbReference type="InterPro" id="IPR030458">
    <property type="entry name" value="Glyco_hydro_31_AS"/>
</dbReference>
<comment type="caution">
    <text evidence="10">The sequence shown here is derived from an EMBL/GenBank/DDBJ whole genome shotgun (WGS) entry which is preliminary data.</text>
</comment>
<dbReference type="PANTHER" id="PTHR22762:SF133">
    <property type="entry name" value="P-TYPE DOMAIN-CONTAINING PROTEIN"/>
    <property type="match status" value="1"/>
</dbReference>
<gene>
    <name evidence="10" type="ORF">DdX_13565</name>
</gene>
<dbReference type="Pfam" id="PF21365">
    <property type="entry name" value="Glyco_hydro_31_3rd"/>
    <property type="match status" value="1"/>
</dbReference>
<evidence type="ECO:0000256" key="5">
    <source>
        <dbReference type="ARBA" id="ARBA00023295"/>
    </source>
</evidence>
<dbReference type="GO" id="GO:0016020">
    <property type="term" value="C:membrane"/>
    <property type="evidence" value="ECO:0007669"/>
    <property type="project" value="UniProtKB-SubCell"/>
</dbReference>
<evidence type="ECO:0000313" key="11">
    <source>
        <dbReference type="Proteomes" id="UP001201812"/>
    </source>
</evidence>
<keyword evidence="2 6" id="KW-0378">Hydrolase</keyword>
<keyword evidence="7" id="KW-0732">Signal</keyword>
<feature type="signal peptide" evidence="7">
    <location>
        <begin position="1"/>
        <end position="22"/>
    </location>
</feature>
<evidence type="ECO:0000256" key="4">
    <source>
        <dbReference type="ARBA" id="ARBA00023180"/>
    </source>
</evidence>
<reference evidence="10" key="1">
    <citation type="submission" date="2022-01" db="EMBL/GenBank/DDBJ databases">
        <title>Genome Sequence Resource for Two Populations of Ditylenchus destructor, the Migratory Endoparasitic Phytonematode.</title>
        <authorList>
            <person name="Zhang H."/>
            <person name="Lin R."/>
            <person name="Xie B."/>
        </authorList>
    </citation>
    <scope>NUCLEOTIDE SEQUENCE</scope>
    <source>
        <strain evidence="10">BazhouSP</strain>
    </source>
</reference>
<feature type="chain" id="PRO_5041969956" evidence="7">
    <location>
        <begin position="23"/>
        <end position="915"/>
    </location>
</feature>
<sequence length="915" mass="105577">MRHRSILFLYLIYQIVHLNVQAEKLPEDERVDCTPYMKVNENDLKHICKLRGCEMDEYSDEKSGRNVPLCYYNPDTGYKTTDENVKDKTNGTFKLSKSGNTKDKWYGNDIVKIDVEYKTFGEVMKVSIGNKDRYVPPVDLFETSATKASSTASNQSLEFELKKDPHYSFIVKRKDATAKTKPIWNTSPGGFIFSDQFIQIATKLPSTNMYGFGENFHDELKHDFGVYNTWGMFARDKVLNDKHDRRAGQNYYGVHPFYMMVEDDGKAHGVFIFNSNAQDFTTGPAPHLVYRTIGGKLDIFFFPGPTPEQVLQQYHKLIGRPFLPTFWSLGFQLCAFGYKNAKEVEETIKSQIKAEIPIDVFYADIDYMDKYRNWTIDEENWKDLPNVTKRLQDKHMKLILIFDPAIEVSKGNKPFERALETHARFIEWPNEEFLKNEQNQSILTKYPLLNDFFNAATKKWWIDEIKQFIVKYFKAKNAKLNGIWLDMNEPAVFGTNDPNPFYKNKGSENQSAVKDLDGLVCPLDGEGGKWDRPPYFTINAEEWPNFILANGTLCMQGQHACGKRIYDTHNLYGLSETIATFEYYKDVKERPTIVTRSTFPSSGRYAGHWLGDNRSTWQLLRQSVIGAMEFNMFGIPYVGADVCGFLNNSWPALCLRWQQLGAFHSFYRNHNAKFVDNIPEQDPARPLPDWKPVAETTKIANLFRYQHLPYLYSLHFHVSIHGGSVVRPPFFDYPTDEKMLTLSEQFMWGSSIMVVPVVNNFQDESEKIEAYLPKGTSWYAMTPGIVETIEWSKEQNNRTNNVYGSLHKANEKEQSVRCWAPKNTPLPTFVKAGSIIPRQTPKMTTTETRATPFQLLIALDNGNAKGELYWDDGESWVENIDTYGHYHFEFKATVTAAKMELEVTCTKGCPYVTFF</sequence>
<dbReference type="EMBL" id="JAKKPZ010000056">
    <property type="protein sequence ID" value="KAI1705427.1"/>
    <property type="molecule type" value="Genomic_DNA"/>
</dbReference>
<dbReference type="SUPFAM" id="SSF51445">
    <property type="entry name" value="(Trans)glycosidases"/>
    <property type="match status" value="1"/>
</dbReference>
<proteinExistence type="inferred from homology"/>